<dbReference type="FunFam" id="1.20.1250.20:FF:000318">
    <property type="entry name" value="MFS multidrug transporter, putative"/>
    <property type="match status" value="1"/>
</dbReference>
<feature type="transmembrane region" description="Helical" evidence="6">
    <location>
        <begin position="462"/>
        <end position="483"/>
    </location>
</feature>
<evidence type="ECO:0000256" key="6">
    <source>
        <dbReference type="SAM" id="Phobius"/>
    </source>
</evidence>
<dbReference type="VEuPathDB" id="FungiDB:BO71DRAFT_477647"/>
<feature type="transmembrane region" description="Helical" evidence="6">
    <location>
        <begin position="117"/>
        <end position="137"/>
    </location>
</feature>
<dbReference type="Pfam" id="PF07690">
    <property type="entry name" value="MFS_1"/>
    <property type="match status" value="1"/>
</dbReference>
<dbReference type="Proteomes" id="UP000247810">
    <property type="component" value="Unassembled WGS sequence"/>
</dbReference>
<keyword evidence="3 6" id="KW-1133">Transmembrane helix</keyword>
<proteinExistence type="predicted"/>
<feature type="region of interest" description="Disordered" evidence="5">
    <location>
        <begin position="1"/>
        <end position="24"/>
    </location>
</feature>
<comment type="subcellular location">
    <subcellularLocation>
        <location evidence="1">Membrane</location>
        <topology evidence="1">Multi-pass membrane protein</topology>
    </subcellularLocation>
</comment>
<evidence type="ECO:0000256" key="1">
    <source>
        <dbReference type="ARBA" id="ARBA00004141"/>
    </source>
</evidence>
<keyword evidence="2 6" id="KW-0812">Transmembrane</keyword>
<sequence>MKPQTEHIEGDKSEFPHSTHQDPENAQMQEYHDMPEGIALLAPEHRQFLLQRHGTLNLDPIPDMTKADPYNWPRWKKICNLVLVSFHGMMGTFTAASIQCAFVLISEDLGVSIQRTSYLVSLFIAILGGAPIFWGPLSSRYGRRPIFLISLVCSLVGNVGCAKTLQSVFGSGVVAETFFKKDRARCMGVWTLMATLGVPVAPLIFGFVALRVGYRWIYWILAITNGVQLILYFLLGSETLYMRKTTSTPQDTTPKHHLPKFLRPIDPTPLRLRDFLQPFTLALRPCVTIPVVAYSMVFLFCSVFISIEIPQVYPEKYNFNSQQVGLQFISLIIGSVLGEQVGGYASDQWMLQRQRRTHQIPSPEYRLWLGYIGLVLSCSGMVVFLVQLGNSDTWNVTPLVGAAIAAAGNQIVTTVNVTYAVDCYRKDAVSIGVFVTFVRQIWGFIGPFWFPQMLSSVGYNGGVGLVLALIVGVSVIPMLLLHWKGQTWG</sequence>
<evidence type="ECO:0000313" key="7">
    <source>
        <dbReference type="EMBL" id="PYH93841.1"/>
    </source>
</evidence>
<evidence type="ECO:0000256" key="2">
    <source>
        <dbReference type="ARBA" id="ARBA00022692"/>
    </source>
</evidence>
<protein>
    <submittedName>
        <fullName evidence="7">MFS general substrate transporter</fullName>
    </submittedName>
</protein>
<evidence type="ECO:0000256" key="3">
    <source>
        <dbReference type="ARBA" id="ARBA00022989"/>
    </source>
</evidence>
<feature type="transmembrane region" description="Helical" evidence="6">
    <location>
        <begin position="189"/>
        <end position="210"/>
    </location>
</feature>
<evidence type="ECO:0000256" key="4">
    <source>
        <dbReference type="ARBA" id="ARBA00023136"/>
    </source>
</evidence>
<evidence type="ECO:0000256" key="5">
    <source>
        <dbReference type="SAM" id="MobiDB-lite"/>
    </source>
</evidence>
<dbReference type="SUPFAM" id="SSF103473">
    <property type="entry name" value="MFS general substrate transporter"/>
    <property type="match status" value="1"/>
</dbReference>
<dbReference type="AlphaFoldDB" id="A0A319D9L9"/>
<keyword evidence="4 6" id="KW-0472">Membrane</keyword>
<feature type="transmembrane region" description="Helical" evidence="6">
    <location>
        <begin position="367"/>
        <end position="387"/>
    </location>
</feature>
<feature type="transmembrane region" description="Helical" evidence="6">
    <location>
        <begin position="325"/>
        <end position="346"/>
    </location>
</feature>
<dbReference type="PANTHER" id="PTHR23502:SF2">
    <property type="entry name" value="TRANSPORTER, PUTATIVE (AFU_ORTHOLOGUE AFUA_2G08910)-RELATED"/>
    <property type="match status" value="1"/>
</dbReference>
<dbReference type="GO" id="GO:0005886">
    <property type="term" value="C:plasma membrane"/>
    <property type="evidence" value="ECO:0007669"/>
    <property type="project" value="TreeGrafter"/>
</dbReference>
<dbReference type="STRING" id="1448320.A0A319D9L9"/>
<gene>
    <name evidence="7" type="ORF">BO71DRAFT_477647</name>
</gene>
<dbReference type="EMBL" id="KZ825884">
    <property type="protein sequence ID" value="PYH93841.1"/>
    <property type="molecule type" value="Genomic_DNA"/>
</dbReference>
<dbReference type="InterPro" id="IPR036259">
    <property type="entry name" value="MFS_trans_sf"/>
</dbReference>
<feature type="transmembrane region" description="Helical" evidence="6">
    <location>
        <begin position="428"/>
        <end position="450"/>
    </location>
</feature>
<dbReference type="InterPro" id="IPR011701">
    <property type="entry name" value="MFS"/>
</dbReference>
<feature type="transmembrane region" description="Helical" evidence="6">
    <location>
        <begin position="281"/>
        <end position="305"/>
    </location>
</feature>
<accession>A0A319D9L9</accession>
<dbReference type="GO" id="GO:0022857">
    <property type="term" value="F:transmembrane transporter activity"/>
    <property type="evidence" value="ECO:0007669"/>
    <property type="project" value="InterPro"/>
</dbReference>
<organism evidence="7 8">
    <name type="scientific">Aspergillus ellipticus CBS 707.79</name>
    <dbReference type="NCBI Taxonomy" id="1448320"/>
    <lineage>
        <taxon>Eukaryota</taxon>
        <taxon>Fungi</taxon>
        <taxon>Dikarya</taxon>
        <taxon>Ascomycota</taxon>
        <taxon>Pezizomycotina</taxon>
        <taxon>Eurotiomycetes</taxon>
        <taxon>Eurotiomycetidae</taxon>
        <taxon>Eurotiales</taxon>
        <taxon>Aspergillaceae</taxon>
        <taxon>Aspergillus</taxon>
        <taxon>Aspergillus subgen. Circumdati</taxon>
    </lineage>
</organism>
<feature type="compositionally biased region" description="Basic and acidic residues" evidence="5">
    <location>
        <begin position="1"/>
        <end position="23"/>
    </location>
</feature>
<dbReference type="PANTHER" id="PTHR23502">
    <property type="entry name" value="MAJOR FACILITATOR SUPERFAMILY"/>
    <property type="match status" value="1"/>
</dbReference>
<reference evidence="7 8" key="1">
    <citation type="submission" date="2018-02" db="EMBL/GenBank/DDBJ databases">
        <title>The genomes of Aspergillus section Nigri reveals drivers in fungal speciation.</title>
        <authorList>
            <consortium name="DOE Joint Genome Institute"/>
            <person name="Vesth T.C."/>
            <person name="Nybo J."/>
            <person name="Theobald S."/>
            <person name="Brandl J."/>
            <person name="Frisvad J.C."/>
            <person name="Nielsen K.F."/>
            <person name="Lyhne E.K."/>
            <person name="Kogle M.E."/>
            <person name="Kuo A."/>
            <person name="Riley R."/>
            <person name="Clum A."/>
            <person name="Nolan M."/>
            <person name="Lipzen A."/>
            <person name="Salamov A."/>
            <person name="Henrissat B."/>
            <person name="Wiebenga A."/>
            <person name="De vries R.P."/>
            <person name="Grigoriev I.V."/>
            <person name="Mortensen U.H."/>
            <person name="Andersen M.R."/>
            <person name="Baker S.E."/>
        </authorList>
    </citation>
    <scope>NUCLEOTIDE SEQUENCE [LARGE SCALE GENOMIC DNA]</scope>
    <source>
        <strain evidence="7 8">CBS 707.79</strain>
    </source>
</reference>
<feature type="transmembrane region" description="Helical" evidence="6">
    <location>
        <begin position="81"/>
        <end position="105"/>
    </location>
</feature>
<feature type="transmembrane region" description="Helical" evidence="6">
    <location>
        <begin position="216"/>
        <end position="235"/>
    </location>
</feature>
<evidence type="ECO:0000313" key="8">
    <source>
        <dbReference type="Proteomes" id="UP000247810"/>
    </source>
</evidence>
<feature type="transmembrane region" description="Helical" evidence="6">
    <location>
        <begin position="399"/>
        <end position="421"/>
    </location>
</feature>
<name>A0A319D9L9_9EURO</name>
<dbReference type="Gene3D" id="1.20.1250.20">
    <property type="entry name" value="MFS general substrate transporter like domains"/>
    <property type="match status" value="1"/>
</dbReference>
<dbReference type="OrthoDB" id="2533084at2759"/>
<keyword evidence="8" id="KW-1185">Reference proteome</keyword>